<dbReference type="GO" id="GO:0033389">
    <property type="term" value="P:putrescine biosynthetic process from arginine, via agmatine"/>
    <property type="evidence" value="ECO:0007669"/>
    <property type="project" value="TreeGrafter"/>
</dbReference>
<keyword evidence="3 5" id="KW-0378">Hydrolase</keyword>
<comment type="cofactor">
    <cofactor evidence="4">
        <name>Mn(2+)</name>
        <dbReference type="ChEBI" id="CHEBI:29035"/>
    </cofactor>
    <text evidence="4">Binds 2 manganese ions per subunit.</text>
</comment>
<dbReference type="InterPro" id="IPR006035">
    <property type="entry name" value="Ureohydrolase"/>
</dbReference>
<dbReference type="PANTHER" id="PTHR11358">
    <property type="entry name" value="ARGINASE/AGMATINASE"/>
    <property type="match status" value="1"/>
</dbReference>
<evidence type="ECO:0000256" key="1">
    <source>
        <dbReference type="ARBA" id="ARBA00009227"/>
    </source>
</evidence>
<dbReference type="InterPro" id="IPR005925">
    <property type="entry name" value="Agmatinase-rel"/>
</dbReference>
<keyword evidence="2 4" id="KW-0479">Metal-binding</keyword>
<dbReference type="PIRSF" id="PIRSF036979">
    <property type="entry name" value="Arginase"/>
    <property type="match status" value="1"/>
</dbReference>
<feature type="binding site" evidence="4">
    <location>
        <position position="132"/>
    </location>
    <ligand>
        <name>Mn(2+)</name>
        <dbReference type="ChEBI" id="CHEBI:29035"/>
        <label>1</label>
    </ligand>
</feature>
<organism evidence="5 6">
    <name type="scientific">Candidatus Omnitrophus magneticus</name>
    <dbReference type="NCBI Taxonomy" id="1609969"/>
    <lineage>
        <taxon>Bacteria</taxon>
        <taxon>Pseudomonadati</taxon>
        <taxon>Candidatus Omnitrophota</taxon>
        <taxon>Candidatus Omnitrophus</taxon>
    </lineage>
</organism>
<keyword evidence="6" id="KW-1185">Reference proteome</keyword>
<dbReference type="GO" id="GO:0046872">
    <property type="term" value="F:metal ion binding"/>
    <property type="evidence" value="ECO:0007669"/>
    <property type="project" value="UniProtKB-KW"/>
</dbReference>
<dbReference type="Proteomes" id="UP000033428">
    <property type="component" value="Unassembled WGS sequence"/>
</dbReference>
<evidence type="ECO:0000256" key="2">
    <source>
        <dbReference type="ARBA" id="ARBA00022723"/>
    </source>
</evidence>
<dbReference type="EMBL" id="JYNY01000203">
    <property type="protein sequence ID" value="KJJ85191.1"/>
    <property type="molecule type" value="Genomic_DNA"/>
</dbReference>
<feature type="binding site" evidence="4">
    <location>
        <position position="213"/>
    </location>
    <ligand>
        <name>Mn(2+)</name>
        <dbReference type="ChEBI" id="CHEBI:29035"/>
        <label>1</label>
    </ligand>
</feature>
<evidence type="ECO:0000313" key="5">
    <source>
        <dbReference type="EMBL" id="KJJ85191.1"/>
    </source>
</evidence>
<proteinExistence type="inferred from homology"/>
<keyword evidence="4" id="KW-0464">Manganese</keyword>
<accession>A0A0F0CUJ3</accession>
<evidence type="ECO:0000313" key="6">
    <source>
        <dbReference type="Proteomes" id="UP000033428"/>
    </source>
</evidence>
<feature type="binding site" evidence="4">
    <location>
        <position position="211"/>
    </location>
    <ligand>
        <name>Mn(2+)</name>
        <dbReference type="ChEBI" id="CHEBI:29035"/>
        <label>1</label>
    </ligand>
</feature>
<dbReference type="PROSITE" id="PS51409">
    <property type="entry name" value="ARGINASE_2"/>
    <property type="match status" value="1"/>
</dbReference>
<dbReference type="GO" id="GO:0008783">
    <property type="term" value="F:agmatinase activity"/>
    <property type="evidence" value="ECO:0007669"/>
    <property type="project" value="UniProtKB-EC"/>
</dbReference>
<dbReference type="Gene3D" id="3.40.800.10">
    <property type="entry name" value="Ureohydrolase domain"/>
    <property type="match status" value="1"/>
</dbReference>
<comment type="caution">
    <text evidence="5">The sequence shown here is derived from an EMBL/GenBank/DDBJ whole genome shotgun (WGS) entry which is preliminary data.</text>
</comment>
<dbReference type="NCBIfam" id="TIGR01230">
    <property type="entry name" value="agmatinase"/>
    <property type="match status" value="1"/>
</dbReference>
<dbReference type="PANTHER" id="PTHR11358:SF26">
    <property type="entry name" value="GUANIDINO ACID HYDROLASE, MITOCHONDRIAL"/>
    <property type="match status" value="1"/>
</dbReference>
<dbReference type="CDD" id="cd11593">
    <property type="entry name" value="Agmatinase-like_2"/>
    <property type="match status" value="1"/>
</dbReference>
<dbReference type="SUPFAM" id="SSF52768">
    <property type="entry name" value="Arginase/deacetylase"/>
    <property type="match status" value="1"/>
</dbReference>
<dbReference type="AlphaFoldDB" id="A0A0F0CUJ3"/>
<feature type="binding site" evidence="4">
    <location>
        <position position="109"/>
    </location>
    <ligand>
        <name>Mn(2+)</name>
        <dbReference type="ChEBI" id="CHEBI:29035"/>
        <label>1</label>
    </ligand>
</feature>
<feature type="binding site" evidence="4">
    <location>
        <position position="134"/>
    </location>
    <ligand>
        <name>Mn(2+)</name>
        <dbReference type="ChEBI" id="CHEBI:29035"/>
        <label>1</label>
    </ligand>
</feature>
<comment type="similarity">
    <text evidence="1">Belongs to the arginase family. Agmatinase subfamily.</text>
</comment>
<evidence type="ECO:0000256" key="3">
    <source>
        <dbReference type="ARBA" id="ARBA00022801"/>
    </source>
</evidence>
<dbReference type="InterPro" id="IPR023696">
    <property type="entry name" value="Ureohydrolase_dom_sf"/>
</dbReference>
<name>A0A0F0CUJ3_9BACT</name>
<protein>
    <submittedName>
        <fullName evidence="5">Agmatinase</fullName>
        <ecNumber evidence="5">3.5.3.11</ecNumber>
    </submittedName>
</protein>
<dbReference type="PATRIC" id="fig|1609969.3.peg.972"/>
<reference evidence="5 6" key="1">
    <citation type="submission" date="2015-02" db="EMBL/GenBank/DDBJ databases">
        <title>Single-cell genomics of uncultivated deep-branching MTB reveals a conserved set of magnetosome genes.</title>
        <authorList>
            <person name="Kolinko S."/>
            <person name="Richter M."/>
            <person name="Glockner F.O."/>
            <person name="Brachmann A."/>
            <person name="Schuler D."/>
        </authorList>
    </citation>
    <scope>NUCLEOTIDE SEQUENCE [LARGE SCALE GENOMIC DNA]</scope>
    <source>
        <strain evidence="5">SKK-01</strain>
    </source>
</reference>
<dbReference type="EC" id="3.5.3.11" evidence="5"/>
<feature type="binding site" evidence="4">
    <location>
        <position position="136"/>
    </location>
    <ligand>
        <name>Mn(2+)</name>
        <dbReference type="ChEBI" id="CHEBI:29035"/>
        <label>1</label>
    </ligand>
</feature>
<evidence type="ECO:0000256" key="4">
    <source>
        <dbReference type="PIRSR" id="PIRSR036979-1"/>
    </source>
</evidence>
<sequence>MKNVKSFGDFDKKFTLKTNSKIVLLPVCYDKTSTWIKGAGKGPIALLEASPALEFYDIDTDSEVYLNGIYTAPPIKFNGSPELLSKIVEKKILNFIDENKFTVLLGGEHSVSIGAIKAYASRFKDLSILQLDAHSDLRDEYESSKYNHACVMARAKEVAPIVQAGIRSASSEEKNNMDYNNIFFAKDIAGKTGWEKKIIKKLKKNVYVTIDLDVFDPSIMKATGTPEPGGLLWYEVINLLKAVSKNRNIVGFDVVELCPPAGSKSDIFTAAKLVYTFLSYIFIKGAK</sequence>
<gene>
    <name evidence="5" type="ORF">OMAG_000903</name>
</gene>
<dbReference type="Pfam" id="PF00491">
    <property type="entry name" value="Arginase"/>
    <property type="match status" value="1"/>
</dbReference>